<dbReference type="RefSeq" id="WP_061520034.1">
    <property type="nucleotide sequence ID" value="NZ_JAJJBV010000017.1"/>
</dbReference>
<feature type="transmembrane region" description="Helical" evidence="1">
    <location>
        <begin position="56"/>
        <end position="75"/>
    </location>
</feature>
<evidence type="ECO:0000256" key="1">
    <source>
        <dbReference type="SAM" id="Phobius"/>
    </source>
</evidence>
<evidence type="ECO:0008006" key="4">
    <source>
        <dbReference type="Google" id="ProtNLM"/>
    </source>
</evidence>
<evidence type="ECO:0000313" key="2">
    <source>
        <dbReference type="EMBL" id="KXZ23424.1"/>
    </source>
</evidence>
<comment type="caution">
    <text evidence="2">The sequence shown here is derived from an EMBL/GenBank/DDBJ whole genome shotgun (WGS) entry which is preliminary data.</text>
</comment>
<keyword evidence="1" id="KW-1133">Transmembrane helix</keyword>
<accession>A0A150FEI7</accession>
<feature type="transmembrane region" description="Helical" evidence="1">
    <location>
        <begin position="7"/>
        <end position="25"/>
    </location>
</feature>
<evidence type="ECO:0000313" key="3">
    <source>
        <dbReference type="Proteomes" id="UP000075430"/>
    </source>
</evidence>
<keyword evidence="1" id="KW-0812">Transmembrane</keyword>
<dbReference type="OrthoDB" id="2933944at2"/>
<reference evidence="3" key="1">
    <citation type="submission" date="2016-02" db="EMBL/GenBank/DDBJ databases">
        <authorList>
            <person name="Dunlap C."/>
        </authorList>
    </citation>
    <scope>NUCLEOTIDE SEQUENCE [LARGE SCALE GENOMIC DNA]</scope>
    <source>
        <strain evidence="3">NRRL B-41092</strain>
    </source>
</reference>
<feature type="transmembrane region" description="Helical" evidence="1">
    <location>
        <begin position="31"/>
        <end position="49"/>
    </location>
</feature>
<organism evidence="2 3">
    <name type="scientific">Bacillus nakamurai</name>
    <dbReference type="NCBI Taxonomy" id="1793963"/>
    <lineage>
        <taxon>Bacteria</taxon>
        <taxon>Bacillati</taxon>
        <taxon>Bacillota</taxon>
        <taxon>Bacilli</taxon>
        <taxon>Bacillales</taxon>
        <taxon>Bacillaceae</taxon>
        <taxon>Bacillus</taxon>
    </lineage>
</organism>
<dbReference type="AlphaFoldDB" id="A0A150FEI7"/>
<keyword evidence="1" id="KW-0472">Membrane</keyword>
<protein>
    <recommendedName>
        <fullName evidence="4">DUF2651 domain-containing protein</fullName>
    </recommendedName>
</protein>
<gene>
    <name evidence="2" type="ORF">AXI58_00465</name>
</gene>
<dbReference type="Pfam" id="PF10852">
    <property type="entry name" value="DUF2651"/>
    <property type="match status" value="1"/>
</dbReference>
<proteinExistence type="predicted"/>
<keyword evidence="3" id="KW-1185">Reference proteome</keyword>
<name>A0A150FEI7_9BACI</name>
<dbReference type="InterPro" id="IPR020258">
    <property type="entry name" value="Uncharacterised_YbeF"/>
</dbReference>
<dbReference type="Proteomes" id="UP000075430">
    <property type="component" value="Unassembled WGS sequence"/>
</dbReference>
<dbReference type="EMBL" id="LSBA01000001">
    <property type="protein sequence ID" value="KXZ23424.1"/>
    <property type="molecule type" value="Genomic_DNA"/>
</dbReference>
<sequence length="80" mass="8854">MIDELDFAFGVLPLCIIILSVAGTYLFKNAYVMPLAALAVCLICTFTVLNKTFIGWALLYTLVSLALSHITMVVLRKNKE</sequence>